<dbReference type="RefSeq" id="WP_007021422.1">
    <property type="nucleotide sequence ID" value="NZ_CH724126.1"/>
</dbReference>
<dbReference type="Pfam" id="PF00990">
    <property type="entry name" value="GGDEF"/>
    <property type="match status" value="1"/>
</dbReference>
<evidence type="ECO:0000256" key="7">
    <source>
        <dbReference type="ARBA" id="ARBA00022679"/>
    </source>
</evidence>
<dbReference type="InterPro" id="IPR043056">
    <property type="entry name" value="LuxQ-periplasm_N"/>
</dbReference>
<sequence length="1014" mass="113090">MKMFRQLPYASVILTIVLSALIGVTGAMLYQAYQGSQQALQEEIRLTHNHDEKLLQRVVDEYLKNIRLVTKDLASRNDIRSSLLANDQMTASMVLTENLHNSPQMQMDALALSGEDLPPLVINNSSIQRLGINLQAHLPTSVDAMEGEEWIEIKHQNSNYHLIRIQAPIISPNLGEVIGAVHAFLLLNDNFLILSDSLDITGAEAITLYSDQQIISTIDAQESAQQELSNADLSSPIIATPKGTVQAHQIWIADKPFIISLLKPGKSLETLSQAYNQSLRNGIILAIFIALVAMLLVRYLTNRSLKRLIVYAEKAPATTTMTPAFEGDNFIEFDKLGRQMESMLGDIREQENQLDAIFHNTPSAMFLKSTALTYLTANRRFSDLFVGEGIDIIGKTDADIFPEEEAKLIRETDIQVIKTRQTQQTEFSLTTLDGPRYFLSTKFPMINERGELYAIGGITTDISDKVKAEREAEVTQQVFESAAEAILIYNPDGKVITNSSFNRITGYDDKKARLFALSILKDHPEIDATLSKTGRWQGESIRRKANGEPLPIWLSISALSSTKTEQSSYVAVFSDISELKEAEQKLEKLAHYDNLTSLPNRTLFYDRIESSLARAARNGKKTALLFVDIDRFKQVNDNHGHHTGDQLLVEAARRISAHIRLGDTVARLGGDEFTVILSELDGLDPVQDIARRIQKSLRDPFRLDDKEIFSSASIGIAMYPDDGRNAESLLKHADVAMYHVKERGRNDILFFDKAINEQAEARAQLEDNLKTAINTQQLFMVYQPRFNISGTEILSAEALIRWKHPEQGFISPGDFIPLAESCGLIVELGRWVLMQACQAAQEWNENTGQNTPVSVNLSARQLHDSSLLIDIENALNQTGLDPSLLELEITETMVIQDMETVISRLEAIRTIGVRLSVDDFGTGYSSLIYLKRLPVSTVKIDKSFIDDVPGSSGSENLVKAVISMSHSLALNVVAEGVETEAQLSFLTENHCDEIQGYLLAKPDSAETLQRLMRK</sequence>
<dbReference type="PANTHER" id="PTHR44757:SF2">
    <property type="entry name" value="BIOFILM ARCHITECTURE MAINTENANCE PROTEIN MBAA"/>
    <property type="match status" value="1"/>
</dbReference>
<evidence type="ECO:0000259" key="15">
    <source>
        <dbReference type="PROSITE" id="PS50883"/>
    </source>
</evidence>
<evidence type="ECO:0000313" key="18">
    <source>
        <dbReference type="Proteomes" id="UP000002171"/>
    </source>
</evidence>
<dbReference type="PROSITE" id="PS50113">
    <property type="entry name" value="PAC"/>
    <property type="match status" value="2"/>
</dbReference>
<dbReference type="CDD" id="cd01949">
    <property type="entry name" value="GGDEF"/>
    <property type="match status" value="1"/>
</dbReference>
<dbReference type="Pfam" id="PF00563">
    <property type="entry name" value="EAL"/>
    <property type="match status" value="1"/>
</dbReference>
<dbReference type="GO" id="GO:0071111">
    <property type="term" value="F:cyclic-guanylate-specific phosphodiesterase activity"/>
    <property type="evidence" value="ECO:0007669"/>
    <property type="project" value="UniProtKB-EC"/>
</dbReference>
<dbReference type="Pfam" id="PF09308">
    <property type="entry name" value="LuxQ-periplasm"/>
    <property type="match status" value="1"/>
</dbReference>
<keyword evidence="18" id="KW-1185">Reference proteome</keyword>
<dbReference type="AlphaFoldDB" id="A0A7U8C433"/>
<feature type="domain" description="EAL" evidence="15">
    <location>
        <begin position="762"/>
        <end position="1014"/>
    </location>
</feature>
<dbReference type="SMART" id="SM00052">
    <property type="entry name" value="EAL"/>
    <property type="match status" value="1"/>
</dbReference>
<dbReference type="SMART" id="SM00091">
    <property type="entry name" value="PAS"/>
    <property type="match status" value="2"/>
</dbReference>
<keyword evidence="7" id="KW-0808">Transferase</keyword>
<keyword evidence="13" id="KW-0812">Transmembrane</keyword>
<evidence type="ECO:0000256" key="2">
    <source>
        <dbReference type="ARBA" id="ARBA00004429"/>
    </source>
</evidence>
<dbReference type="GO" id="GO:0000160">
    <property type="term" value="P:phosphorelay signal transduction system"/>
    <property type="evidence" value="ECO:0007669"/>
    <property type="project" value="UniProtKB-KW"/>
</dbReference>
<dbReference type="NCBIfam" id="TIGR00254">
    <property type="entry name" value="GGDEF"/>
    <property type="match status" value="1"/>
</dbReference>
<dbReference type="InterPro" id="IPR029151">
    <property type="entry name" value="Sensor-like_sf"/>
</dbReference>
<keyword evidence="4" id="KW-1003">Cell membrane</keyword>
<keyword evidence="8" id="KW-0547">Nucleotide-binding</keyword>
<feature type="domain" description="GGDEF" evidence="16">
    <location>
        <begin position="620"/>
        <end position="753"/>
    </location>
</feature>
<comment type="cofactor">
    <cofactor evidence="1">
        <name>Mg(2+)</name>
        <dbReference type="ChEBI" id="CHEBI:18420"/>
    </cofactor>
</comment>
<dbReference type="EC" id="3.1.4.52" evidence="3"/>
<dbReference type="InterPro" id="IPR035965">
    <property type="entry name" value="PAS-like_dom_sf"/>
</dbReference>
<evidence type="ECO:0000256" key="10">
    <source>
        <dbReference type="ARBA" id="ARBA00022840"/>
    </source>
</evidence>
<organism evidence="17 18">
    <name type="scientific">Neptuniibacter caesariensis</name>
    <dbReference type="NCBI Taxonomy" id="207954"/>
    <lineage>
        <taxon>Bacteria</taxon>
        <taxon>Pseudomonadati</taxon>
        <taxon>Pseudomonadota</taxon>
        <taxon>Gammaproteobacteria</taxon>
        <taxon>Oceanospirillales</taxon>
        <taxon>Oceanospirillaceae</taxon>
        <taxon>Neptuniibacter</taxon>
    </lineage>
</organism>
<evidence type="ECO:0000256" key="3">
    <source>
        <dbReference type="ARBA" id="ARBA00012282"/>
    </source>
</evidence>
<evidence type="ECO:0000259" key="14">
    <source>
        <dbReference type="PROSITE" id="PS50113"/>
    </source>
</evidence>
<evidence type="ECO:0000256" key="6">
    <source>
        <dbReference type="ARBA" id="ARBA00022636"/>
    </source>
</evidence>
<dbReference type="CDD" id="cd00130">
    <property type="entry name" value="PAS"/>
    <property type="match status" value="1"/>
</dbReference>
<reference evidence="17 18" key="1">
    <citation type="submission" date="2006-02" db="EMBL/GenBank/DDBJ databases">
        <authorList>
            <person name="Pinhassi J."/>
            <person name="Pedros-Alio C."/>
            <person name="Ferriera S."/>
            <person name="Johnson J."/>
            <person name="Kravitz S."/>
            <person name="Halpern A."/>
            <person name="Remington K."/>
            <person name="Beeson K."/>
            <person name="Tran B."/>
            <person name="Rogers Y.-H."/>
            <person name="Friedman R."/>
            <person name="Venter J.C."/>
        </authorList>
    </citation>
    <scope>NUCLEOTIDE SEQUENCE [LARGE SCALE GENOMIC DNA]</scope>
    <source>
        <strain evidence="17 18">MED92</strain>
    </source>
</reference>
<keyword evidence="9" id="KW-0418">Kinase</keyword>
<proteinExistence type="predicted"/>
<dbReference type="InterPro" id="IPR000160">
    <property type="entry name" value="GGDEF_dom"/>
</dbReference>
<evidence type="ECO:0000256" key="13">
    <source>
        <dbReference type="SAM" id="Phobius"/>
    </source>
</evidence>
<evidence type="ECO:0000256" key="9">
    <source>
        <dbReference type="ARBA" id="ARBA00022777"/>
    </source>
</evidence>
<dbReference type="CDD" id="cd01948">
    <property type="entry name" value="EAL"/>
    <property type="match status" value="1"/>
</dbReference>
<accession>A0A7U8C433</accession>
<evidence type="ECO:0000256" key="4">
    <source>
        <dbReference type="ARBA" id="ARBA00022519"/>
    </source>
</evidence>
<protein>
    <recommendedName>
        <fullName evidence="3">cyclic-guanylate-specific phosphodiesterase</fullName>
        <ecNumber evidence="3">3.1.4.52</ecNumber>
    </recommendedName>
</protein>
<dbReference type="FunFam" id="3.30.70.270:FF:000001">
    <property type="entry name" value="Diguanylate cyclase domain protein"/>
    <property type="match status" value="1"/>
</dbReference>
<dbReference type="InterPro" id="IPR029787">
    <property type="entry name" value="Nucleotide_cyclase"/>
</dbReference>
<evidence type="ECO:0000313" key="17">
    <source>
        <dbReference type="EMBL" id="EAR61140.1"/>
    </source>
</evidence>
<evidence type="ECO:0000256" key="8">
    <source>
        <dbReference type="ARBA" id="ARBA00022741"/>
    </source>
</evidence>
<dbReference type="PROSITE" id="PS50883">
    <property type="entry name" value="EAL"/>
    <property type="match status" value="1"/>
</dbReference>
<dbReference type="GO" id="GO:0004673">
    <property type="term" value="F:protein histidine kinase activity"/>
    <property type="evidence" value="ECO:0007669"/>
    <property type="project" value="InterPro"/>
</dbReference>
<dbReference type="Pfam" id="PF13426">
    <property type="entry name" value="PAS_9"/>
    <property type="match status" value="1"/>
</dbReference>
<keyword evidence="6" id="KW-0973">c-di-GMP</keyword>
<dbReference type="Gene3D" id="3.20.20.450">
    <property type="entry name" value="EAL domain"/>
    <property type="match status" value="1"/>
</dbReference>
<dbReference type="GO" id="GO:0005886">
    <property type="term" value="C:plasma membrane"/>
    <property type="evidence" value="ECO:0007669"/>
    <property type="project" value="UniProtKB-SubCell"/>
</dbReference>
<keyword evidence="13" id="KW-0472">Membrane</keyword>
<comment type="caution">
    <text evidence="17">The sequence shown here is derived from an EMBL/GenBank/DDBJ whole genome shotgun (WGS) entry which is preliminary data.</text>
</comment>
<feature type="domain" description="PAC" evidence="14">
    <location>
        <begin position="423"/>
        <end position="474"/>
    </location>
</feature>
<evidence type="ECO:0000259" key="16">
    <source>
        <dbReference type="PROSITE" id="PS50887"/>
    </source>
</evidence>
<comment type="subcellular location">
    <subcellularLocation>
        <location evidence="2">Cell inner membrane</location>
        <topology evidence="2">Multi-pass membrane protein</topology>
    </subcellularLocation>
</comment>
<dbReference type="Gene3D" id="3.30.70.270">
    <property type="match status" value="1"/>
</dbReference>
<dbReference type="GO" id="GO:0071732">
    <property type="term" value="P:cellular response to nitric oxide"/>
    <property type="evidence" value="ECO:0007669"/>
    <property type="project" value="UniProtKB-ARBA"/>
</dbReference>
<dbReference type="SMART" id="SM00267">
    <property type="entry name" value="GGDEF"/>
    <property type="match status" value="1"/>
</dbReference>
<dbReference type="SUPFAM" id="SSF55073">
    <property type="entry name" value="Nucleotide cyclase"/>
    <property type="match status" value="1"/>
</dbReference>
<dbReference type="InterPro" id="IPR015387">
    <property type="entry name" value="LuxQ-periplasm_dom"/>
</dbReference>
<dbReference type="PANTHER" id="PTHR44757">
    <property type="entry name" value="DIGUANYLATE CYCLASE DGCP"/>
    <property type="match status" value="1"/>
</dbReference>
<dbReference type="InterPro" id="IPR001633">
    <property type="entry name" value="EAL_dom"/>
</dbReference>
<dbReference type="OrthoDB" id="8416215at2"/>
<feature type="domain" description="PAC" evidence="14">
    <location>
        <begin position="536"/>
        <end position="588"/>
    </location>
</feature>
<feature type="transmembrane region" description="Helical" evidence="13">
    <location>
        <begin position="12"/>
        <end position="33"/>
    </location>
</feature>
<evidence type="ECO:0000256" key="12">
    <source>
        <dbReference type="ARBA" id="ARBA00051114"/>
    </source>
</evidence>
<evidence type="ECO:0000256" key="11">
    <source>
        <dbReference type="ARBA" id="ARBA00023012"/>
    </source>
</evidence>
<keyword evidence="11" id="KW-0902">Two-component regulatory system</keyword>
<dbReference type="InterPro" id="IPR013656">
    <property type="entry name" value="PAS_4"/>
</dbReference>
<dbReference type="SUPFAM" id="SSF141868">
    <property type="entry name" value="EAL domain-like"/>
    <property type="match status" value="1"/>
</dbReference>
<dbReference type="FunFam" id="3.20.20.450:FF:000001">
    <property type="entry name" value="Cyclic di-GMP phosphodiesterase yahA"/>
    <property type="match status" value="1"/>
</dbReference>
<keyword evidence="13" id="KW-1133">Transmembrane helix</keyword>
<dbReference type="InterPro" id="IPR035919">
    <property type="entry name" value="EAL_sf"/>
</dbReference>
<dbReference type="InterPro" id="IPR000014">
    <property type="entry name" value="PAS"/>
</dbReference>
<comment type="catalytic activity">
    <reaction evidence="12">
        <text>3',3'-c-di-GMP + H2O = 5'-phosphoguanylyl(3'-&gt;5')guanosine + H(+)</text>
        <dbReference type="Rhea" id="RHEA:24902"/>
        <dbReference type="ChEBI" id="CHEBI:15377"/>
        <dbReference type="ChEBI" id="CHEBI:15378"/>
        <dbReference type="ChEBI" id="CHEBI:58754"/>
        <dbReference type="ChEBI" id="CHEBI:58805"/>
        <dbReference type="EC" id="3.1.4.52"/>
    </reaction>
    <physiologicalReaction direction="left-to-right" evidence="12">
        <dbReference type="Rhea" id="RHEA:24903"/>
    </physiologicalReaction>
</comment>
<dbReference type="InterPro" id="IPR001610">
    <property type="entry name" value="PAC"/>
</dbReference>
<dbReference type="SMART" id="SM00086">
    <property type="entry name" value="PAC"/>
    <property type="match status" value="2"/>
</dbReference>
<dbReference type="SUPFAM" id="SSF55785">
    <property type="entry name" value="PYP-like sensor domain (PAS domain)"/>
    <property type="match status" value="2"/>
</dbReference>
<dbReference type="GO" id="GO:0016791">
    <property type="term" value="F:phosphatase activity"/>
    <property type="evidence" value="ECO:0007669"/>
    <property type="project" value="InterPro"/>
</dbReference>
<dbReference type="InterPro" id="IPR000700">
    <property type="entry name" value="PAS-assoc_C"/>
</dbReference>
<dbReference type="Proteomes" id="UP000002171">
    <property type="component" value="Unassembled WGS sequence"/>
</dbReference>
<dbReference type="InterPro" id="IPR043128">
    <property type="entry name" value="Rev_trsase/Diguanyl_cyclase"/>
</dbReference>
<dbReference type="GO" id="GO:0005524">
    <property type="term" value="F:ATP binding"/>
    <property type="evidence" value="ECO:0007669"/>
    <property type="project" value="UniProtKB-KW"/>
</dbReference>
<evidence type="ECO:0000256" key="5">
    <source>
        <dbReference type="ARBA" id="ARBA00022553"/>
    </source>
</evidence>
<name>A0A7U8C433_NEPCE</name>
<keyword evidence="4" id="KW-0997">Cell inner membrane</keyword>
<dbReference type="Gene3D" id="3.30.450.220">
    <property type="entry name" value="LuxQ periplasmic domain, N-terminal subdomain"/>
    <property type="match status" value="1"/>
</dbReference>
<keyword evidence="10" id="KW-0067">ATP-binding</keyword>
<dbReference type="EMBL" id="AAOW01000010">
    <property type="protein sequence ID" value="EAR61140.1"/>
    <property type="molecule type" value="Genomic_DNA"/>
</dbReference>
<dbReference type="SUPFAM" id="SSF103190">
    <property type="entry name" value="Sensory domain-like"/>
    <property type="match status" value="1"/>
</dbReference>
<evidence type="ECO:0000256" key="1">
    <source>
        <dbReference type="ARBA" id="ARBA00001946"/>
    </source>
</evidence>
<dbReference type="NCBIfam" id="TIGR00229">
    <property type="entry name" value="sensory_box"/>
    <property type="match status" value="2"/>
</dbReference>
<dbReference type="Gene3D" id="3.30.450.20">
    <property type="entry name" value="PAS domain"/>
    <property type="match status" value="2"/>
</dbReference>
<dbReference type="Pfam" id="PF08448">
    <property type="entry name" value="PAS_4"/>
    <property type="match status" value="1"/>
</dbReference>
<dbReference type="InterPro" id="IPR052155">
    <property type="entry name" value="Biofilm_reg_signaling"/>
</dbReference>
<gene>
    <name evidence="17" type="ORF">MED92_04779</name>
</gene>
<keyword evidence="5" id="KW-0597">Phosphoprotein</keyword>
<dbReference type="PROSITE" id="PS50887">
    <property type="entry name" value="GGDEF"/>
    <property type="match status" value="1"/>
</dbReference>